<dbReference type="KEGG" id="aram:KAR29_05755"/>
<dbReference type="InterPro" id="IPR038186">
    <property type="entry name" value="CHAD_dom_sf"/>
</dbReference>
<evidence type="ECO:0000313" key="3">
    <source>
        <dbReference type="Proteomes" id="UP000671879"/>
    </source>
</evidence>
<protein>
    <submittedName>
        <fullName evidence="2">CHAD domain-containing protein</fullName>
    </submittedName>
</protein>
<dbReference type="PANTHER" id="PTHR39339">
    <property type="entry name" value="SLR1444 PROTEIN"/>
    <property type="match status" value="1"/>
</dbReference>
<keyword evidence="3" id="KW-1185">Reference proteome</keyword>
<dbReference type="PANTHER" id="PTHR39339:SF1">
    <property type="entry name" value="CHAD DOMAIN-CONTAINING PROTEIN"/>
    <property type="match status" value="1"/>
</dbReference>
<dbReference type="Proteomes" id="UP000671879">
    <property type="component" value="Chromosome"/>
</dbReference>
<accession>A0A9Q7AAZ8</accession>
<dbReference type="EMBL" id="CP072943">
    <property type="protein sequence ID" value="QTX33376.1"/>
    <property type="molecule type" value="Genomic_DNA"/>
</dbReference>
<dbReference type="Gene3D" id="1.40.20.10">
    <property type="entry name" value="CHAD domain"/>
    <property type="match status" value="1"/>
</dbReference>
<evidence type="ECO:0000313" key="2">
    <source>
        <dbReference type="EMBL" id="QTX33376.1"/>
    </source>
</evidence>
<feature type="domain" description="CHAD" evidence="1">
    <location>
        <begin position="3"/>
        <end position="296"/>
    </location>
</feature>
<dbReference type="SMART" id="SM00880">
    <property type="entry name" value="CHAD"/>
    <property type="match status" value="1"/>
</dbReference>
<gene>
    <name evidence="2" type="ORF">KAR29_05755</name>
</gene>
<proteinExistence type="predicted"/>
<organism evidence="2 3">
    <name type="scientific">Aminithiophilus ramosus</name>
    <dbReference type="NCBI Taxonomy" id="3029084"/>
    <lineage>
        <taxon>Bacteria</taxon>
        <taxon>Thermotogati</taxon>
        <taxon>Synergistota</taxon>
        <taxon>Synergistia</taxon>
        <taxon>Synergistales</taxon>
        <taxon>Aminithiophilaceae</taxon>
        <taxon>Aminithiophilus</taxon>
    </lineage>
</organism>
<reference evidence="3" key="1">
    <citation type="submission" date="2021-04" db="EMBL/GenBank/DDBJ databases">
        <title>A novel Synergistetes isolate from a pyrite-forming mixed culture.</title>
        <authorList>
            <person name="Bunk B."/>
            <person name="Sproer C."/>
            <person name="Spring S."/>
            <person name="Pester M."/>
        </authorList>
    </citation>
    <scope>NUCLEOTIDE SEQUENCE [LARGE SCALE GENOMIC DNA]</scope>
    <source>
        <strain evidence="3">J.5.4.2-T.3.5.2</strain>
    </source>
</reference>
<dbReference type="AlphaFoldDB" id="A0A9Q7AAZ8"/>
<evidence type="ECO:0000259" key="1">
    <source>
        <dbReference type="PROSITE" id="PS51708"/>
    </source>
</evidence>
<dbReference type="Pfam" id="PF05235">
    <property type="entry name" value="CHAD"/>
    <property type="match status" value="1"/>
</dbReference>
<dbReference type="RefSeq" id="WP_274374662.1">
    <property type="nucleotide sequence ID" value="NZ_CP072943.1"/>
</dbReference>
<dbReference type="InterPro" id="IPR007899">
    <property type="entry name" value="CHAD_dom"/>
</dbReference>
<dbReference type="PROSITE" id="PS51708">
    <property type="entry name" value="CHAD"/>
    <property type="match status" value="1"/>
</dbReference>
<sequence>MKGPTLRAFAGQALLERLQRMLKESRGVRLGEDPECLHRMRVASRRLRSALSLFESLFEGKETRRWRREVGGMARALGDGRDLDVQIQYLETFIADCGDRGLRPGPERLLLRLRQRREGLQRTIVSSLDAFFDGPTPSAMAEAFRGLLERDFLCGAPKEDDLGDRVAEALFPLLARLLSFSGSARCPEDVEGLHSMRIAAKRLRYAVEIFLPHLGEGGEPLLDEARSLQALLGRIHDDDVWIAFLPDFIDEERRRTVAFYGHGRLFPRLLPGLEALERAVAADRTRTYEAFLDRWEELEGRGFWSDRIGAYRTEGEVERHESDPDQ</sequence>
<name>A0A9Q7AAZ8_9BACT</name>